<evidence type="ECO:0000313" key="2">
    <source>
        <dbReference type="Proteomes" id="UP001289066"/>
    </source>
</evidence>
<dbReference type="InterPro" id="IPR021701">
    <property type="entry name" value="DUF3284"/>
</dbReference>
<proteinExistence type="predicted"/>
<reference evidence="1" key="1">
    <citation type="submission" date="2019-11" db="EMBL/GenBank/DDBJ databases">
        <title>Characterization of Clostridium perfringens isolates from swine manure treated agricultural soils.</title>
        <authorList>
            <person name="Wushke S.T."/>
        </authorList>
    </citation>
    <scope>NUCLEOTIDE SEQUENCE</scope>
    <source>
        <strain evidence="1">X15</strain>
    </source>
</reference>
<dbReference type="Proteomes" id="UP001289066">
    <property type="component" value="Unassembled WGS sequence"/>
</dbReference>
<dbReference type="EMBL" id="WNVG01000920">
    <property type="protein sequence ID" value="MDZ5034790.1"/>
    <property type="molecule type" value="Genomic_DNA"/>
</dbReference>
<name>A0AAW9J5U5_CLOPF</name>
<evidence type="ECO:0000313" key="1">
    <source>
        <dbReference type="EMBL" id="MDZ5034790.1"/>
    </source>
</evidence>
<gene>
    <name evidence="1" type="ORF">GNF81_19050</name>
</gene>
<dbReference type="RefSeq" id="WP_322413186.1">
    <property type="nucleotide sequence ID" value="NZ_WNVG01000920.1"/>
</dbReference>
<feature type="non-terminal residue" evidence="1">
    <location>
        <position position="1"/>
    </location>
</feature>
<comment type="caution">
    <text evidence="1">The sequence shown here is derived from an EMBL/GenBank/DDBJ whole genome shotgun (WGS) entry which is preliminary data.</text>
</comment>
<sequence>IERVFKVFIDLNKKQMPKFNDKNPREVSYKKVIKNVGKQKIEMVTSITGYEKNKLYEVTNTINNDKYVSKYIFNEIDLDSTEIVLNEKQEIYAFSSAVALFFQKITARKKIKAKMEGIKGALEEEIERRNRRNNISKGEEE</sequence>
<dbReference type="AlphaFoldDB" id="A0AAW9J5U5"/>
<protein>
    <submittedName>
        <fullName evidence="1">DUF3284 domain-containing protein</fullName>
    </submittedName>
</protein>
<organism evidence="1 2">
    <name type="scientific">Clostridium perfringens</name>
    <dbReference type="NCBI Taxonomy" id="1502"/>
    <lineage>
        <taxon>Bacteria</taxon>
        <taxon>Bacillati</taxon>
        <taxon>Bacillota</taxon>
        <taxon>Clostridia</taxon>
        <taxon>Eubacteriales</taxon>
        <taxon>Clostridiaceae</taxon>
        <taxon>Clostridium</taxon>
    </lineage>
</organism>
<dbReference type="Pfam" id="PF11687">
    <property type="entry name" value="DUF3284"/>
    <property type="match status" value="1"/>
</dbReference>
<accession>A0AAW9J5U5</accession>